<comment type="caution">
    <text evidence="1">The sequence shown here is derived from an EMBL/GenBank/DDBJ whole genome shotgun (WGS) entry which is preliminary data.</text>
</comment>
<evidence type="ECO:0000313" key="2">
    <source>
        <dbReference type="Proteomes" id="UP000293345"/>
    </source>
</evidence>
<gene>
    <name evidence="1" type="ORF">ET524_02060</name>
</gene>
<dbReference type="Proteomes" id="UP000293345">
    <property type="component" value="Unassembled WGS sequence"/>
</dbReference>
<dbReference type="EMBL" id="SDPW01000001">
    <property type="protein sequence ID" value="RXZ53410.1"/>
    <property type="molecule type" value="Genomic_DNA"/>
</dbReference>
<dbReference type="RefSeq" id="WP_152596111.1">
    <property type="nucleotide sequence ID" value="NZ_SDPW01000001.1"/>
</dbReference>
<keyword evidence="2" id="KW-1185">Reference proteome</keyword>
<protein>
    <submittedName>
        <fullName evidence="1">Uncharacterized protein</fullName>
    </submittedName>
</protein>
<reference evidence="1 2" key="1">
    <citation type="submission" date="2019-01" db="EMBL/GenBank/DDBJ databases">
        <title>Senegalimassilia sp. nov. KGMB04484 isolated human feces.</title>
        <authorList>
            <person name="Han K.-I."/>
            <person name="Kim J.-S."/>
            <person name="Lee K.C."/>
            <person name="Suh M.K."/>
            <person name="Eom M.K."/>
            <person name="Lee J.H."/>
            <person name="Park S.-H."/>
            <person name="Kang S.W."/>
            <person name="Park J.-E."/>
            <person name="Oh B.S."/>
            <person name="Yu S.Y."/>
            <person name="Choi S.-H."/>
            <person name="Lee D.H."/>
            <person name="Yoon H."/>
            <person name="Kim B.-Y."/>
            <person name="Lee J.H."/>
            <person name="Lee J.-S."/>
        </authorList>
    </citation>
    <scope>NUCLEOTIDE SEQUENCE [LARGE SCALE GENOMIC DNA]</scope>
    <source>
        <strain evidence="1 2">KGMB04484</strain>
    </source>
</reference>
<dbReference type="AlphaFoldDB" id="A0A4Q2JZK2"/>
<evidence type="ECO:0000313" key="1">
    <source>
        <dbReference type="EMBL" id="RXZ53410.1"/>
    </source>
</evidence>
<sequence length="92" mass="10075">MPPNDAMSRFVGFGDKSWDNLKNFFQTQGFEFLFLSQSARRVAFGGSMAPKTPVLKLNRPFACKPPAAIASELTRVACAPFAKPQVAGLRHS</sequence>
<dbReference type="OrthoDB" id="3194810at2"/>
<accession>A0A4Q2JZK2</accession>
<name>A0A4Q2JZK2_9ACTN</name>
<proteinExistence type="predicted"/>
<organism evidence="1 2">
    <name type="scientific">Senegalimassilia faecalis</name>
    <dbReference type="NCBI Taxonomy" id="2509433"/>
    <lineage>
        <taxon>Bacteria</taxon>
        <taxon>Bacillati</taxon>
        <taxon>Actinomycetota</taxon>
        <taxon>Coriobacteriia</taxon>
        <taxon>Coriobacteriales</taxon>
        <taxon>Coriobacteriaceae</taxon>
        <taxon>Senegalimassilia</taxon>
    </lineage>
</organism>